<dbReference type="Proteomes" id="UP000322699">
    <property type="component" value="Unassembled WGS sequence"/>
</dbReference>
<evidence type="ECO:0000256" key="8">
    <source>
        <dbReference type="ARBA" id="ARBA00022840"/>
    </source>
</evidence>
<dbReference type="EC" id="2.7.6.3" evidence="3"/>
<dbReference type="EMBL" id="VRLW01000001">
    <property type="protein sequence ID" value="KAA1261305.1"/>
    <property type="molecule type" value="Genomic_DNA"/>
</dbReference>
<dbReference type="AlphaFoldDB" id="A0A5B1CN13"/>
<keyword evidence="6" id="KW-0547">Nucleotide-binding</keyword>
<evidence type="ECO:0000256" key="6">
    <source>
        <dbReference type="ARBA" id="ARBA00022741"/>
    </source>
</evidence>
<evidence type="ECO:0000256" key="10">
    <source>
        <dbReference type="ARBA" id="ARBA00029409"/>
    </source>
</evidence>
<evidence type="ECO:0000256" key="3">
    <source>
        <dbReference type="ARBA" id="ARBA00013253"/>
    </source>
</evidence>
<evidence type="ECO:0000256" key="7">
    <source>
        <dbReference type="ARBA" id="ARBA00022777"/>
    </source>
</evidence>
<dbReference type="PROSITE" id="PS00794">
    <property type="entry name" value="HPPK"/>
    <property type="match status" value="1"/>
</dbReference>
<feature type="domain" description="7,8-dihydro-6-hydroxymethylpterin-pyrophosphokinase" evidence="13">
    <location>
        <begin position="65"/>
        <end position="76"/>
    </location>
</feature>
<dbReference type="GO" id="GO:0003848">
    <property type="term" value="F:2-amino-4-hydroxy-6-hydroxymethyldihydropteridine diphosphokinase activity"/>
    <property type="evidence" value="ECO:0007669"/>
    <property type="project" value="UniProtKB-EC"/>
</dbReference>
<dbReference type="PANTHER" id="PTHR43071">
    <property type="entry name" value="2-AMINO-4-HYDROXY-6-HYDROXYMETHYLDIHYDROPTERIDINE PYROPHOSPHOKINASE"/>
    <property type="match status" value="1"/>
</dbReference>
<dbReference type="NCBIfam" id="TIGR01498">
    <property type="entry name" value="folK"/>
    <property type="match status" value="1"/>
</dbReference>
<evidence type="ECO:0000256" key="11">
    <source>
        <dbReference type="ARBA" id="ARBA00029766"/>
    </source>
</evidence>
<keyword evidence="5 14" id="KW-0808">Transferase</keyword>
<dbReference type="InterPro" id="IPR035907">
    <property type="entry name" value="Hppk_sf"/>
</dbReference>
<evidence type="ECO:0000256" key="2">
    <source>
        <dbReference type="ARBA" id="ARBA00005810"/>
    </source>
</evidence>
<evidence type="ECO:0000256" key="1">
    <source>
        <dbReference type="ARBA" id="ARBA00005051"/>
    </source>
</evidence>
<dbReference type="GO" id="GO:0046656">
    <property type="term" value="P:folic acid biosynthetic process"/>
    <property type="evidence" value="ECO:0007669"/>
    <property type="project" value="UniProtKB-KW"/>
</dbReference>
<dbReference type="PANTHER" id="PTHR43071:SF1">
    <property type="entry name" value="2-AMINO-4-HYDROXY-6-HYDROXYMETHYLDIHYDROPTERIDINE PYROPHOSPHOKINASE"/>
    <property type="match status" value="1"/>
</dbReference>
<dbReference type="SUPFAM" id="SSF55083">
    <property type="entry name" value="6-hydroxymethyl-7,8-dihydropterin pyrophosphokinase, HPPK"/>
    <property type="match status" value="1"/>
</dbReference>
<dbReference type="CDD" id="cd00483">
    <property type="entry name" value="HPPK"/>
    <property type="match status" value="1"/>
</dbReference>
<dbReference type="GO" id="GO:0016301">
    <property type="term" value="F:kinase activity"/>
    <property type="evidence" value="ECO:0007669"/>
    <property type="project" value="UniProtKB-KW"/>
</dbReference>
<comment type="function">
    <text evidence="10">Catalyzes the transfer of pyrophosphate from adenosine triphosphate (ATP) to 6-hydroxymethyl-7,8-dihydropterin, an enzymatic step in folate biosynthesis pathway.</text>
</comment>
<reference evidence="14 15" key="1">
    <citation type="submission" date="2019-08" db="EMBL/GenBank/DDBJ databases">
        <title>Deep-cultivation of Planctomycetes and their phenomic and genomic characterization uncovers novel biology.</title>
        <authorList>
            <person name="Wiegand S."/>
            <person name="Jogler M."/>
            <person name="Boedeker C."/>
            <person name="Pinto D."/>
            <person name="Vollmers J."/>
            <person name="Rivas-Marin E."/>
            <person name="Kohn T."/>
            <person name="Peeters S.H."/>
            <person name="Heuer A."/>
            <person name="Rast P."/>
            <person name="Oberbeckmann S."/>
            <person name="Bunk B."/>
            <person name="Jeske O."/>
            <person name="Meyerdierks A."/>
            <person name="Storesund J.E."/>
            <person name="Kallscheuer N."/>
            <person name="Luecker S."/>
            <person name="Lage O.M."/>
            <person name="Pohl T."/>
            <person name="Merkel B.J."/>
            <person name="Hornburger P."/>
            <person name="Mueller R.-W."/>
            <person name="Bruemmer F."/>
            <person name="Labrenz M."/>
            <person name="Spormann A.M."/>
            <person name="Op Den Camp H."/>
            <person name="Overmann J."/>
            <person name="Amann R."/>
            <person name="Jetten M.S.M."/>
            <person name="Mascher T."/>
            <person name="Medema M.H."/>
            <person name="Devos D.P."/>
            <person name="Kaster A.-K."/>
            <person name="Ovreas L."/>
            <person name="Rohde M."/>
            <person name="Galperin M.Y."/>
            <person name="Jogler C."/>
        </authorList>
    </citation>
    <scope>NUCLEOTIDE SEQUENCE [LARGE SCALE GENOMIC DNA]</scope>
    <source>
        <strain evidence="14 15">LF1</strain>
    </source>
</reference>
<dbReference type="UniPathway" id="UPA00077">
    <property type="reaction ID" value="UER00155"/>
</dbReference>
<comment type="caution">
    <text evidence="14">The sequence shown here is derived from an EMBL/GenBank/DDBJ whole genome shotgun (WGS) entry which is preliminary data.</text>
</comment>
<evidence type="ECO:0000256" key="4">
    <source>
        <dbReference type="ARBA" id="ARBA00016218"/>
    </source>
</evidence>
<gene>
    <name evidence="14" type="primary">folK</name>
    <name evidence="14" type="ORF">LF1_38520</name>
</gene>
<name>A0A5B1CN13_9BACT</name>
<evidence type="ECO:0000256" key="9">
    <source>
        <dbReference type="ARBA" id="ARBA00022909"/>
    </source>
</evidence>
<dbReference type="InterPro" id="IPR000550">
    <property type="entry name" value="Hppk"/>
</dbReference>
<keyword evidence="9" id="KW-0289">Folate biosynthesis</keyword>
<keyword evidence="8" id="KW-0067">ATP-binding</keyword>
<accession>A0A5B1CN13</accession>
<proteinExistence type="inferred from homology"/>
<comment type="similarity">
    <text evidence="2">Belongs to the HPPK family.</text>
</comment>
<protein>
    <recommendedName>
        <fullName evidence="4">2-amino-4-hydroxy-6-hydroxymethyldihydropteridine pyrophosphokinase</fullName>
        <ecNumber evidence="3">2.7.6.3</ecNumber>
    </recommendedName>
    <alternativeName>
        <fullName evidence="11">6-hydroxymethyl-7,8-dihydropterin pyrophosphokinase</fullName>
    </alternativeName>
    <alternativeName>
        <fullName evidence="12">7,8-dihydro-6-hydroxymethylpterin-pyrophosphokinase</fullName>
    </alternativeName>
</protein>
<evidence type="ECO:0000256" key="12">
    <source>
        <dbReference type="ARBA" id="ARBA00033413"/>
    </source>
</evidence>
<dbReference type="Gene3D" id="3.30.70.560">
    <property type="entry name" value="7,8-Dihydro-6-hydroxymethylpterin-pyrophosphokinase HPPK"/>
    <property type="match status" value="1"/>
</dbReference>
<keyword evidence="7 14" id="KW-0418">Kinase</keyword>
<dbReference type="GO" id="GO:0005524">
    <property type="term" value="F:ATP binding"/>
    <property type="evidence" value="ECO:0007669"/>
    <property type="project" value="UniProtKB-KW"/>
</dbReference>
<keyword evidence="15" id="KW-1185">Reference proteome</keyword>
<sequence>MIAADGCVNDFAASRLYETPPIGGPDGQEPFLNAVAAFETNVAAAKILSKLQSVEDKLGRLRKTRWGARSIDLDVVLHGELIGGSRGLVVPHPRYTARRFVLRPACDVAGHYRDPRFGWSLQKLADHLDQGVASMALAGGTEANRSELCDRLSHESGLTIFKSRPIAQPMSVIGNAPAPNQTSSSANRHPTIPLSTDTAWVSDFVPDLPDTESEPAKLPNTPRLIARLQATEPGNRWPAPHQMWPGGRNWPEYRLELDDMDWAAKEVVSAIQSMRCSLVPVSEDGNWWQ</sequence>
<evidence type="ECO:0000313" key="15">
    <source>
        <dbReference type="Proteomes" id="UP000322699"/>
    </source>
</evidence>
<dbReference type="Pfam" id="PF01288">
    <property type="entry name" value="HPPK"/>
    <property type="match status" value="1"/>
</dbReference>
<evidence type="ECO:0000259" key="13">
    <source>
        <dbReference type="PROSITE" id="PS00794"/>
    </source>
</evidence>
<evidence type="ECO:0000313" key="14">
    <source>
        <dbReference type="EMBL" id="KAA1261305.1"/>
    </source>
</evidence>
<dbReference type="GO" id="GO:0046654">
    <property type="term" value="P:tetrahydrofolate biosynthetic process"/>
    <property type="evidence" value="ECO:0007669"/>
    <property type="project" value="UniProtKB-UniPathway"/>
</dbReference>
<organism evidence="14 15">
    <name type="scientific">Rubripirellula obstinata</name>
    <dbReference type="NCBI Taxonomy" id="406547"/>
    <lineage>
        <taxon>Bacteria</taxon>
        <taxon>Pseudomonadati</taxon>
        <taxon>Planctomycetota</taxon>
        <taxon>Planctomycetia</taxon>
        <taxon>Pirellulales</taxon>
        <taxon>Pirellulaceae</taxon>
        <taxon>Rubripirellula</taxon>
    </lineage>
</organism>
<comment type="pathway">
    <text evidence="1">Cofactor biosynthesis; tetrahydrofolate biosynthesis; 2-amino-4-hydroxy-6-hydroxymethyl-7,8-dihydropteridine diphosphate from 7,8-dihydroneopterin triphosphate: step 4/4.</text>
</comment>
<evidence type="ECO:0000256" key="5">
    <source>
        <dbReference type="ARBA" id="ARBA00022679"/>
    </source>
</evidence>